<dbReference type="OrthoDB" id="9799970at2"/>
<name>A0A1H6TZ02_9BACT</name>
<gene>
    <name evidence="1" type="ORF">SAMN05192553_101541</name>
</gene>
<evidence type="ECO:0000313" key="1">
    <source>
        <dbReference type="EMBL" id="SEI85241.1"/>
    </source>
</evidence>
<accession>A0A1H6TZ02</accession>
<dbReference type="STRING" id="1416801.SAMN05192553_101541"/>
<dbReference type="Proteomes" id="UP000199403">
    <property type="component" value="Unassembled WGS sequence"/>
</dbReference>
<dbReference type="AlphaFoldDB" id="A0A1H6TZ02"/>
<proteinExistence type="predicted"/>
<protein>
    <submittedName>
        <fullName evidence="1">Uncharacterized protein</fullName>
    </submittedName>
</protein>
<evidence type="ECO:0000313" key="2">
    <source>
        <dbReference type="Proteomes" id="UP000199403"/>
    </source>
</evidence>
<organism evidence="1 2">
    <name type="scientific">Cyclobacterium xiamenense</name>
    <dbReference type="NCBI Taxonomy" id="1297121"/>
    <lineage>
        <taxon>Bacteria</taxon>
        <taxon>Pseudomonadati</taxon>
        <taxon>Bacteroidota</taxon>
        <taxon>Cytophagia</taxon>
        <taxon>Cytophagales</taxon>
        <taxon>Cyclobacteriaceae</taxon>
        <taxon>Cyclobacterium</taxon>
    </lineage>
</organism>
<dbReference type="EMBL" id="FNZH01000001">
    <property type="protein sequence ID" value="SEI85241.1"/>
    <property type="molecule type" value="Genomic_DNA"/>
</dbReference>
<reference evidence="2" key="1">
    <citation type="submission" date="2016-10" db="EMBL/GenBank/DDBJ databases">
        <authorList>
            <person name="Varghese N."/>
            <person name="Submissions S."/>
        </authorList>
    </citation>
    <scope>NUCLEOTIDE SEQUENCE [LARGE SCALE GENOMIC DNA]</scope>
    <source>
        <strain evidence="2">IBRC-M 10761</strain>
    </source>
</reference>
<keyword evidence="2" id="KW-1185">Reference proteome</keyword>
<sequence length="77" mass="8866">MHYDYLKLRSPETKNHVFRVGLPEKQLYQRAIDGILKKNTLAALYQIEGMDPRMPNTPKTTAMIQLGPKRKALTAVR</sequence>